<dbReference type="InterPro" id="IPR001590">
    <property type="entry name" value="Peptidase_M12B"/>
</dbReference>
<keyword evidence="2 10" id="KW-0479">Metal-binding</keyword>
<evidence type="ECO:0000256" key="5">
    <source>
        <dbReference type="ARBA" id="ARBA00023049"/>
    </source>
</evidence>
<feature type="active site" evidence="10">
    <location>
        <position position="548"/>
    </location>
</feature>
<dbReference type="SUPFAM" id="SSF57552">
    <property type="entry name" value="Blood coagulation inhibitor (disintegrin)"/>
    <property type="match status" value="1"/>
</dbReference>
<evidence type="ECO:0000256" key="3">
    <source>
        <dbReference type="ARBA" id="ARBA00022801"/>
    </source>
</evidence>
<dbReference type="InterPro" id="IPR001762">
    <property type="entry name" value="Disintegrin_dom"/>
</dbReference>
<feature type="compositionally biased region" description="Low complexity" evidence="11">
    <location>
        <begin position="923"/>
        <end position="933"/>
    </location>
</feature>
<evidence type="ECO:0000256" key="13">
    <source>
        <dbReference type="SAM" id="SignalP"/>
    </source>
</evidence>
<feature type="transmembrane region" description="Helical" evidence="12">
    <location>
        <begin position="826"/>
        <end position="846"/>
    </location>
</feature>
<dbReference type="EMBL" id="KZ819333">
    <property type="protein sequence ID" value="PWN19043.1"/>
    <property type="molecule type" value="Genomic_DNA"/>
</dbReference>
<feature type="chain" id="PRO_5016275487" description="Disintegrin and metalloproteinase domain-containing protein B" evidence="13">
    <location>
        <begin position="33"/>
        <end position="953"/>
    </location>
</feature>
<evidence type="ECO:0000256" key="4">
    <source>
        <dbReference type="ARBA" id="ARBA00022833"/>
    </source>
</evidence>
<dbReference type="PROSITE" id="PS50215">
    <property type="entry name" value="ADAM_MEPRO"/>
    <property type="match status" value="1"/>
</dbReference>
<reference evidence="16 17" key="1">
    <citation type="journal article" date="2018" name="Mol. Biol. Evol.">
        <title>Broad Genomic Sampling Reveals a Smut Pathogenic Ancestry of the Fungal Clade Ustilaginomycotina.</title>
        <authorList>
            <person name="Kijpornyongpan T."/>
            <person name="Mondo S.J."/>
            <person name="Barry K."/>
            <person name="Sandor L."/>
            <person name="Lee J."/>
            <person name="Lipzen A."/>
            <person name="Pangilinan J."/>
            <person name="LaButti K."/>
            <person name="Hainaut M."/>
            <person name="Henrissat B."/>
            <person name="Grigoriev I.V."/>
            <person name="Spatafora J.W."/>
            <person name="Aime M.C."/>
        </authorList>
    </citation>
    <scope>NUCLEOTIDE SEQUENCE [LARGE SCALE GENOMIC DNA]</scope>
    <source>
        <strain evidence="16 17">MCA 4718</strain>
    </source>
</reference>
<name>A0A316U3V1_9BASI</name>
<dbReference type="Proteomes" id="UP000245942">
    <property type="component" value="Unassembled WGS sequence"/>
</dbReference>
<organism evidence="16 17">
    <name type="scientific">Pseudomicrostroma glucosiphilum</name>
    <dbReference type="NCBI Taxonomy" id="1684307"/>
    <lineage>
        <taxon>Eukaryota</taxon>
        <taxon>Fungi</taxon>
        <taxon>Dikarya</taxon>
        <taxon>Basidiomycota</taxon>
        <taxon>Ustilaginomycotina</taxon>
        <taxon>Exobasidiomycetes</taxon>
        <taxon>Microstromatales</taxon>
        <taxon>Microstromatales incertae sedis</taxon>
        <taxon>Pseudomicrostroma</taxon>
    </lineage>
</organism>
<dbReference type="GO" id="GO:0046872">
    <property type="term" value="F:metal ion binding"/>
    <property type="evidence" value="ECO:0007669"/>
    <property type="project" value="UniProtKB-KW"/>
</dbReference>
<keyword evidence="7" id="KW-0325">Glycoprotein</keyword>
<feature type="domain" description="Peptidase M12B" evidence="15">
    <location>
        <begin position="398"/>
        <end position="629"/>
    </location>
</feature>
<feature type="binding site" evidence="10">
    <location>
        <position position="557"/>
    </location>
    <ligand>
        <name>Zn(2+)</name>
        <dbReference type="ChEBI" id="CHEBI:29105"/>
        <note>catalytic</note>
    </ligand>
</feature>
<protein>
    <recommendedName>
        <fullName evidence="9">Disintegrin and metalloproteinase domain-containing protein B</fullName>
    </recommendedName>
</protein>
<dbReference type="SUPFAM" id="SSF55486">
    <property type="entry name" value="Metalloproteases ('zincins'), catalytic domain"/>
    <property type="match status" value="1"/>
</dbReference>
<sequence length="953" mass="101333">MRPPTGSGRKLSARHVLSLLGLLILSATTVLASSSRPNPLKRISYATDAWIDVVSKRIPSAEDSSQLQWPSPQEAISPASRRRSPTSQPPQVRSSDSIRLSVRSFDQTFFLHLEPNDNIVPPEGAKLKVWRFDEATGEDVMVREETLRRQDVRAYHGVVVHESITTQRMREDELGVSRTRMGVDDVGVMGPAAILLHDDGAVSGVPRFEGTFEWNGNIHTIQSAQGYNKARQALDPRPHKRSLDEDHLIMHRSSDFMTERDMMDLGLQPRAEESTTGGCSFSGHDYNANNPLILSEFNNFNTSRSPMDFFVKRPTESPSLHSMMRRGLSWWDASSEDLFDRREFDFPSDLGSRSSPFSYEVEHEKLLAKRQSDGRGSGGNTSYVSTIGDTSGCPNSAMVVYVGVAADCTFTADHNGNASATSSAVLNIMNSVSIIYRNTFNVSLGVVELDVRDSTCSTNNGDTTWNQECDALTLDDRLSAFSGWRGSQPPNGIGVWTLLTSCNSGAEVGVAWLGTLCMVDASSSGGDTVSGAAVSASSVRISQVVAHEIGHVFGAVHDCTTGCSISGNLAVQGGSSTCCPQSSNSCSDGGAHIMSPVASQSTTTFSPCSIGNVCSLLSGGLNTSCIETQGQRETVSAQQCGNGILETAAGEECDAGPNGSACCTTDCKLVSGAVCDPSSSVCCEDTCQFASNSTVCRPSKDGSDCDTVEYCSGTSDECPADTYRDNGSGCGDGLSCANGRCTSRDQQCQAQTGGSVSYTRACDAGGDNSCALSCQDPSSSLVCTIFQTNFVDGTKCGSGGYCQSGSCEYGSGSNAFTRWYRNNLRIAIPVTIVIGILVLLILAALVRRCCCPTIDSRRKGRRTMGGGLVGNRRDNVGRQQRPFGPPPMRQMPPGHGQGQGQGQGGPPSVPPRAYSQAPYESYQAPSQGAPPSYAGGGGGWVDPTAWNGPNGRR</sequence>
<evidence type="ECO:0000259" key="14">
    <source>
        <dbReference type="PROSITE" id="PS50214"/>
    </source>
</evidence>
<dbReference type="Pfam" id="PF00200">
    <property type="entry name" value="Disintegrin"/>
    <property type="match status" value="1"/>
</dbReference>
<feature type="binding site" evidence="10">
    <location>
        <position position="551"/>
    </location>
    <ligand>
        <name>Zn(2+)</name>
        <dbReference type="ChEBI" id="CHEBI:29105"/>
        <note>catalytic</note>
    </ligand>
</feature>
<keyword evidence="1" id="KW-0645">Protease</keyword>
<accession>A0A316U3V1</accession>
<dbReference type="PANTHER" id="PTHR11905:SF159">
    <property type="entry name" value="ADAM METALLOPROTEASE"/>
    <property type="match status" value="1"/>
</dbReference>
<evidence type="ECO:0000256" key="6">
    <source>
        <dbReference type="ARBA" id="ARBA00023157"/>
    </source>
</evidence>
<comment type="function">
    <text evidence="8">Probable zinc protease.</text>
</comment>
<dbReference type="SMART" id="SM00050">
    <property type="entry name" value="DISIN"/>
    <property type="match status" value="1"/>
</dbReference>
<dbReference type="InterPro" id="IPR024079">
    <property type="entry name" value="MetalloPept_cat_dom_sf"/>
</dbReference>
<feature type="domain" description="Disintegrin" evidence="14">
    <location>
        <begin position="637"/>
        <end position="726"/>
    </location>
</feature>
<dbReference type="RefSeq" id="XP_025346203.1">
    <property type="nucleotide sequence ID" value="XM_025495377.1"/>
</dbReference>
<evidence type="ECO:0000256" key="10">
    <source>
        <dbReference type="PROSITE-ProRule" id="PRU00276"/>
    </source>
</evidence>
<keyword evidence="13" id="KW-0732">Signal</keyword>
<keyword evidence="5" id="KW-0482">Metalloprotease</keyword>
<evidence type="ECO:0000313" key="17">
    <source>
        <dbReference type="Proteomes" id="UP000245942"/>
    </source>
</evidence>
<evidence type="ECO:0000256" key="8">
    <source>
        <dbReference type="ARBA" id="ARBA00056552"/>
    </source>
</evidence>
<feature type="region of interest" description="Disordered" evidence="11">
    <location>
        <begin position="62"/>
        <end position="97"/>
    </location>
</feature>
<dbReference type="AlphaFoldDB" id="A0A316U3V1"/>
<dbReference type="InterPro" id="IPR006586">
    <property type="entry name" value="ADAM_Cys-rich"/>
</dbReference>
<keyword evidence="4 10" id="KW-0862">Zinc</keyword>
<feature type="signal peptide" evidence="13">
    <location>
        <begin position="1"/>
        <end position="32"/>
    </location>
</feature>
<dbReference type="GeneID" id="37017111"/>
<dbReference type="PROSITE" id="PS50214">
    <property type="entry name" value="DISINTEGRIN_2"/>
    <property type="match status" value="1"/>
</dbReference>
<dbReference type="OrthoDB" id="5951731at2759"/>
<dbReference type="Pfam" id="PF13688">
    <property type="entry name" value="Reprolysin_5"/>
    <property type="match status" value="1"/>
</dbReference>
<dbReference type="GO" id="GO:0006508">
    <property type="term" value="P:proteolysis"/>
    <property type="evidence" value="ECO:0007669"/>
    <property type="project" value="InterPro"/>
</dbReference>
<evidence type="ECO:0000256" key="1">
    <source>
        <dbReference type="ARBA" id="ARBA00022670"/>
    </source>
</evidence>
<dbReference type="InterPro" id="IPR036436">
    <property type="entry name" value="Disintegrin_dom_sf"/>
</dbReference>
<feature type="binding site" evidence="10">
    <location>
        <position position="547"/>
    </location>
    <ligand>
        <name>Zn(2+)</name>
        <dbReference type="ChEBI" id="CHEBI:29105"/>
        <note>catalytic</note>
    </ligand>
</feature>
<dbReference type="Gene3D" id="4.10.70.10">
    <property type="entry name" value="Disintegrin domain"/>
    <property type="match status" value="1"/>
</dbReference>
<proteinExistence type="predicted"/>
<dbReference type="InterPro" id="IPR041645">
    <property type="entry name" value="ADAMTS_CR_2"/>
</dbReference>
<evidence type="ECO:0000256" key="9">
    <source>
        <dbReference type="ARBA" id="ARBA00074021"/>
    </source>
</evidence>
<keyword evidence="3" id="KW-0378">Hydrolase</keyword>
<keyword evidence="17" id="KW-1185">Reference proteome</keyword>
<keyword evidence="12" id="KW-0812">Transmembrane</keyword>
<comment type="caution">
    <text evidence="10">Lacks conserved residue(s) required for the propagation of feature annotation.</text>
</comment>
<keyword evidence="12" id="KW-1133">Transmembrane helix</keyword>
<gene>
    <name evidence="16" type="ORF">BCV69DRAFT_59056</name>
</gene>
<evidence type="ECO:0000256" key="7">
    <source>
        <dbReference type="ARBA" id="ARBA00023180"/>
    </source>
</evidence>
<evidence type="ECO:0000256" key="12">
    <source>
        <dbReference type="SAM" id="Phobius"/>
    </source>
</evidence>
<dbReference type="FunFam" id="4.10.70.10:FF:000003">
    <property type="entry name" value="Disintegrin and metalloproteinase domain-containing protein 17"/>
    <property type="match status" value="1"/>
</dbReference>
<keyword evidence="12" id="KW-0472">Membrane</keyword>
<dbReference type="GO" id="GO:0004222">
    <property type="term" value="F:metalloendopeptidase activity"/>
    <property type="evidence" value="ECO:0007669"/>
    <property type="project" value="InterPro"/>
</dbReference>
<feature type="compositionally biased region" description="Polar residues" evidence="11">
    <location>
        <begin position="85"/>
        <end position="97"/>
    </location>
</feature>
<evidence type="ECO:0000313" key="16">
    <source>
        <dbReference type="EMBL" id="PWN19043.1"/>
    </source>
</evidence>
<evidence type="ECO:0000259" key="15">
    <source>
        <dbReference type="PROSITE" id="PS50215"/>
    </source>
</evidence>
<evidence type="ECO:0000256" key="11">
    <source>
        <dbReference type="SAM" id="MobiDB-lite"/>
    </source>
</evidence>
<dbReference type="PANTHER" id="PTHR11905">
    <property type="entry name" value="ADAM A DISINTEGRIN AND METALLOPROTEASE DOMAIN"/>
    <property type="match status" value="1"/>
</dbReference>
<evidence type="ECO:0000256" key="2">
    <source>
        <dbReference type="ARBA" id="ARBA00022723"/>
    </source>
</evidence>
<dbReference type="Gene3D" id="3.40.1620.60">
    <property type="match status" value="1"/>
</dbReference>
<keyword evidence="6" id="KW-1015">Disulfide bond</keyword>
<feature type="compositionally biased region" description="Gly residues" evidence="11">
    <location>
        <begin position="895"/>
        <end position="905"/>
    </location>
</feature>
<feature type="compositionally biased region" description="Polar residues" evidence="11">
    <location>
        <begin position="62"/>
        <end position="71"/>
    </location>
</feature>
<dbReference type="Gene3D" id="3.40.390.10">
    <property type="entry name" value="Collagenase (Catalytic Domain)"/>
    <property type="match status" value="1"/>
</dbReference>
<dbReference type="STRING" id="1684307.A0A316U3V1"/>
<dbReference type="Pfam" id="PF17771">
    <property type="entry name" value="ADAMTS_CR_2"/>
    <property type="match status" value="1"/>
</dbReference>
<dbReference type="SMART" id="SM00608">
    <property type="entry name" value="ACR"/>
    <property type="match status" value="1"/>
</dbReference>
<feature type="region of interest" description="Disordered" evidence="11">
    <location>
        <begin position="861"/>
        <end position="953"/>
    </location>
</feature>